<dbReference type="RefSeq" id="WP_094855215.1">
    <property type="nucleotide sequence ID" value="NZ_NEVM01000005.1"/>
</dbReference>
<gene>
    <name evidence="6" type="ORF">CAL29_22685</name>
</gene>
<evidence type="ECO:0000259" key="5">
    <source>
        <dbReference type="PROSITE" id="PS50931"/>
    </source>
</evidence>
<dbReference type="PANTHER" id="PTHR30537">
    <property type="entry name" value="HTH-TYPE TRANSCRIPTIONAL REGULATOR"/>
    <property type="match status" value="1"/>
</dbReference>
<dbReference type="FunFam" id="1.10.10.10:FF:000001">
    <property type="entry name" value="LysR family transcriptional regulator"/>
    <property type="match status" value="1"/>
</dbReference>
<dbReference type="Gene3D" id="1.10.10.10">
    <property type="entry name" value="Winged helix-like DNA-binding domain superfamily/Winged helix DNA-binding domain"/>
    <property type="match status" value="1"/>
</dbReference>
<dbReference type="GO" id="GO:0006351">
    <property type="term" value="P:DNA-templated transcription"/>
    <property type="evidence" value="ECO:0007669"/>
    <property type="project" value="TreeGrafter"/>
</dbReference>
<comment type="caution">
    <text evidence="6">The sequence shown here is derived from an EMBL/GenBank/DDBJ whole genome shotgun (WGS) entry which is preliminary data.</text>
</comment>
<dbReference type="Proteomes" id="UP000216020">
    <property type="component" value="Unassembled WGS sequence"/>
</dbReference>
<sequence>MMKEIDRLRDMALFAEVAKAGSFTKASEVTGVPTSTLSRRITEFEAELRVQLLNRSTRRVTLTETGARYVAQINDFLRLAYAVNTELGSENSTPSGQLRVSMPGDFAVYFVDTLFAQFREAYPQIVFDLCLTAGLPDLAGERFDASIFIGEPPPTARLVARRVIMLNWRLYASKAYLARYGHPETPADLMKHQCLFTPEPDPVRGWVLKNGEATEWVKPTPLMVTNSRGVIRELVAQDMGIGLLGQTHGVVLERTGRIQRVLPDWELEPVPLYIVTTSRLLPARVRVFVDFITQKFEAMNRKDH</sequence>
<feature type="domain" description="HTH lysR-type" evidence="5">
    <location>
        <begin position="6"/>
        <end position="63"/>
    </location>
</feature>
<dbReference type="Pfam" id="PF00126">
    <property type="entry name" value="HTH_1"/>
    <property type="match status" value="1"/>
</dbReference>
<keyword evidence="3" id="KW-0238">DNA-binding</keyword>
<protein>
    <recommendedName>
        <fullName evidence="5">HTH lysR-type domain-containing protein</fullName>
    </recommendedName>
</protein>
<dbReference type="AlphaFoldDB" id="A0A261S1G0"/>
<keyword evidence="4" id="KW-0804">Transcription</keyword>
<evidence type="ECO:0000313" key="6">
    <source>
        <dbReference type="EMBL" id="OZI30792.1"/>
    </source>
</evidence>
<dbReference type="InterPro" id="IPR005119">
    <property type="entry name" value="LysR_subst-bd"/>
</dbReference>
<dbReference type="InterPro" id="IPR000847">
    <property type="entry name" value="LysR_HTH_N"/>
</dbReference>
<evidence type="ECO:0000313" key="7">
    <source>
        <dbReference type="Proteomes" id="UP000216020"/>
    </source>
</evidence>
<dbReference type="EMBL" id="NEVM01000005">
    <property type="protein sequence ID" value="OZI30792.1"/>
    <property type="molecule type" value="Genomic_DNA"/>
</dbReference>
<dbReference type="GO" id="GO:0003700">
    <property type="term" value="F:DNA-binding transcription factor activity"/>
    <property type="evidence" value="ECO:0007669"/>
    <property type="project" value="InterPro"/>
</dbReference>
<dbReference type="InterPro" id="IPR036390">
    <property type="entry name" value="WH_DNA-bd_sf"/>
</dbReference>
<dbReference type="InterPro" id="IPR036388">
    <property type="entry name" value="WH-like_DNA-bd_sf"/>
</dbReference>
<dbReference type="CDD" id="cd08422">
    <property type="entry name" value="PBP2_CrgA_like"/>
    <property type="match status" value="1"/>
</dbReference>
<dbReference type="PANTHER" id="PTHR30537:SF5">
    <property type="entry name" value="HTH-TYPE TRANSCRIPTIONAL ACTIVATOR TTDR-RELATED"/>
    <property type="match status" value="1"/>
</dbReference>
<evidence type="ECO:0000256" key="2">
    <source>
        <dbReference type="ARBA" id="ARBA00023015"/>
    </source>
</evidence>
<comment type="similarity">
    <text evidence="1">Belongs to the LysR transcriptional regulatory family.</text>
</comment>
<dbReference type="SUPFAM" id="SSF46785">
    <property type="entry name" value="Winged helix' DNA-binding domain"/>
    <property type="match status" value="1"/>
</dbReference>
<proteinExistence type="inferred from homology"/>
<evidence type="ECO:0000256" key="1">
    <source>
        <dbReference type="ARBA" id="ARBA00009437"/>
    </source>
</evidence>
<name>A0A261S1G0_9BORD</name>
<dbReference type="Gene3D" id="3.40.190.290">
    <property type="match status" value="1"/>
</dbReference>
<keyword evidence="2" id="KW-0805">Transcription regulation</keyword>
<dbReference type="Pfam" id="PF03466">
    <property type="entry name" value="LysR_substrate"/>
    <property type="match status" value="1"/>
</dbReference>
<dbReference type="PROSITE" id="PS50931">
    <property type="entry name" value="HTH_LYSR"/>
    <property type="match status" value="1"/>
</dbReference>
<keyword evidence="7" id="KW-1185">Reference proteome</keyword>
<accession>A0A261S1G0</accession>
<dbReference type="SUPFAM" id="SSF53850">
    <property type="entry name" value="Periplasmic binding protein-like II"/>
    <property type="match status" value="1"/>
</dbReference>
<evidence type="ECO:0000256" key="3">
    <source>
        <dbReference type="ARBA" id="ARBA00023125"/>
    </source>
</evidence>
<evidence type="ECO:0000256" key="4">
    <source>
        <dbReference type="ARBA" id="ARBA00023163"/>
    </source>
</evidence>
<dbReference type="GO" id="GO:0043565">
    <property type="term" value="F:sequence-specific DNA binding"/>
    <property type="evidence" value="ECO:0007669"/>
    <property type="project" value="TreeGrafter"/>
</dbReference>
<reference evidence="7" key="1">
    <citation type="submission" date="2017-05" db="EMBL/GenBank/DDBJ databases">
        <title>Complete and WGS of Bordetella genogroups.</title>
        <authorList>
            <person name="Spilker T."/>
            <person name="Lipuma J."/>
        </authorList>
    </citation>
    <scope>NUCLEOTIDE SEQUENCE [LARGE SCALE GENOMIC DNA]</scope>
    <source>
        <strain evidence="7">AU16122</strain>
    </source>
</reference>
<dbReference type="InterPro" id="IPR058163">
    <property type="entry name" value="LysR-type_TF_proteobact-type"/>
</dbReference>
<organism evidence="6 7">
    <name type="scientific">Bordetella genomosp. 10</name>
    <dbReference type="NCBI Taxonomy" id="1416804"/>
    <lineage>
        <taxon>Bacteria</taxon>
        <taxon>Pseudomonadati</taxon>
        <taxon>Pseudomonadota</taxon>
        <taxon>Betaproteobacteria</taxon>
        <taxon>Burkholderiales</taxon>
        <taxon>Alcaligenaceae</taxon>
        <taxon>Bordetella</taxon>
    </lineage>
</organism>
<dbReference type="OrthoDB" id="8678019at2"/>